<keyword evidence="2" id="KW-1185">Reference proteome</keyword>
<proteinExistence type="predicted"/>
<dbReference type="Proteomes" id="UP001054945">
    <property type="component" value="Unassembled WGS sequence"/>
</dbReference>
<reference evidence="1 2" key="1">
    <citation type="submission" date="2021-06" db="EMBL/GenBank/DDBJ databases">
        <title>Caerostris extrusa draft genome.</title>
        <authorList>
            <person name="Kono N."/>
            <person name="Arakawa K."/>
        </authorList>
    </citation>
    <scope>NUCLEOTIDE SEQUENCE [LARGE SCALE GENOMIC DNA]</scope>
</reference>
<organism evidence="1 2">
    <name type="scientific">Caerostris extrusa</name>
    <name type="common">Bark spider</name>
    <name type="synonym">Caerostris bankana</name>
    <dbReference type="NCBI Taxonomy" id="172846"/>
    <lineage>
        <taxon>Eukaryota</taxon>
        <taxon>Metazoa</taxon>
        <taxon>Ecdysozoa</taxon>
        <taxon>Arthropoda</taxon>
        <taxon>Chelicerata</taxon>
        <taxon>Arachnida</taxon>
        <taxon>Araneae</taxon>
        <taxon>Araneomorphae</taxon>
        <taxon>Entelegynae</taxon>
        <taxon>Araneoidea</taxon>
        <taxon>Araneidae</taxon>
        <taxon>Caerostris</taxon>
    </lineage>
</organism>
<accession>A0AAV4VHY1</accession>
<sequence length="76" mass="8570">MLARNKQFALLAHCSLQLSWEVKGEIQATKGVLDTQQILIEKQYSWGHLFAKCDSGSYPIIRMQPLNCGPYSPAVF</sequence>
<dbReference type="EMBL" id="BPLR01014493">
    <property type="protein sequence ID" value="GIY69123.1"/>
    <property type="molecule type" value="Genomic_DNA"/>
</dbReference>
<evidence type="ECO:0000313" key="2">
    <source>
        <dbReference type="Proteomes" id="UP001054945"/>
    </source>
</evidence>
<protein>
    <submittedName>
        <fullName evidence="1">Uncharacterized protein</fullName>
    </submittedName>
</protein>
<evidence type="ECO:0000313" key="1">
    <source>
        <dbReference type="EMBL" id="GIY69123.1"/>
    </source>
</evidence>
<dbReference type="AlphaFoldDB" id="A0AAV4VHY1"/>
<comment type="caution">
    <text evidence="1">The sequence shown here is derived from an EMBL/GenBank/DDBJ whole genome shotgun (WGS) entry which is preliminary data.</text>
</comment>
<name>A0AAV4VHY1_CAEEX</name>
<gene>
    <name evidence="1" type="ORF">CEXT_130701</name>
</gene>